<organism evidence="10 11">
    <name type="scientific">Macrostomum lignano</name>
    <dbReference type="NCBI Taxonomy" id="282301"/>
    <lineage>
        <taxon>Eukaryota</taxon>
        <taxon>Metazoa</taxon>
        <taxon>Spiralia</taxon>
        <taxon>Lophotrochozoa</taxon>
        <taxon>Platyhelminthes</taxon>
        <taxon>Rhabditophora</taxon>
        <taxon>Macrostomorpha</taxon>
        <taxon>Macrostomida</taxon>
        <taxon>Macrostomidae</taxon>
        <taxon>Macrostomum</taxon>
    </lineage>
</organism>
<comment type="subcellular location">
    <subcellularLocation>
        <location evidence="1">Cytoplasm</location>
    </subcellularLocation>
</comment>
<evidence type="ECO:0000256" key="5">
    <source>
        <dbReference type="ARBA" id="ARBA00037614"/>
    </source>
</evidence>
<dbReference type="PANTHER" id="PTHR44554">
    <property type="entry name" value="LRP2-BINDING PROTEIN"/>
    <property type="match status" value="1"/>
</dbReference>
<evidence type="ECO:0000313" key="9">
    <source>
        <dbReference type="EMBL" id="PAA79325.1"/>
    </source>
</evidence>
<evidence type="ECO:0000256" key="4">
    <source>
        <dbReference type="ARBA" id="ARBA00022803"/>
    </source>
</evidence>
<dbReference type="EMBL" id="NIVC01000640">
    <property type="protein sequence ID" value="PAA79325.1"/>
    <property type="molecule type" value="Genomic_DNA"/>
</dbReference>
<dbReference type="EMBL" id="NIVC01001827">
    <property type="protein sequence ID" value="PAA63628.1"/>
    <property type="molecule type" value="Genomic_DNA"/>
</dbReference>
<dbReference type="PANTHER" id="PTHR44554:SF1">
    <property type="entry name" value="LRP2-BINDING PROTEIN"/>
    <property type="match status" value="1"/>
</dbReference>
<comment type="function">
    <text evidence="5">May act as an adapter that regulates LRP2 function.</text>
</comment>
<sequence length="358" mass="40551">SRALAAATKHSSPSGMESLSRDLPGQKLPISRPMSHEVELLEDHQRLSETELVSRLERVLRLRMERGDSQAAFQLGQLLFEQSRYDESRRLFEIAVSKFEDTQAMFQLGVIHYDGLVGEANPERGIRYMMEVCKRKDQLPSKQLYFAAAYNIGRAYFQGYGVRQNDEKAEEWWLAAADDGNPRASVLAQTTLGYFYSHADHRDLQKAFFWHSEACGNGSLESQGALGVMYLYGLGVRRRDSESAFECLREAAERGNVYAQGNMVYYYYSKKLFTKAAELAARVVQYDDIAALAEETQCQARFVSKGVALASFIFARCLQQGLGVQKDLDKAKHFYSLSFQFDPDTCARLQNLQNVGQL</sequence>
<feature type="non-terminal residue" evidence="10">
    <location>
        <position position="1"/>
    </location>
</feature>
<evidence type="ECO:0000256" key="3">
    <source>
        <dbReference type="ARBA" id="ARBA00022737"/>
    </source>
</evidence>
<evidence type="ECO:0000313" key="8">
    <source>
        <dbReference type="EMBL" id="PAA63628.1"/>
    </source>
</evidence>
<evidence type="ECO:0000256" key="2">
    <source>
        <dbReference type="ARBA" id="ARBA00022490"/>
    </source>
</evidence>
<gene>
    <name evidence="10" type="ORF">BOX15_Mlig010278g2</name>
    <name evidence="9" type="ORF">BOX15_Mlig010278g4</name>
    <name evidence="8" type="ORF">BOX15_Mlig015002g1</name>
</gene>
<dbReference type="EMBL" id="NIVC01000304">
    <property type="protein sequence ID" value="PAA85787.1"/>
    <property type="molecule type" value="Genomic_DNA"/>
</dbReference>
<dbReference type="InterPro" id="IPR052323">
    <property type="entry name" value="LRP2-binding"/>
</dbReference>
<accession>A0A267GK49</accession>
<dbReference type="Gene3D" id="1.25.40.10">
    <property type="entry name" value="Tetratricopeptide repeat domain"/>
    <property type="match status" value="1"/>
</dbReference>
<feature type="region of interest" description="Disordered" evidence="7">
    <location>
        <begin position="1"/>
        <end position="26"/>
    </location>
</feature>
<evidence type="ECO:0000313" key="10">
    <source>
        <dbReference type="EMBL" id="PAA85787.1"/>
    </source>
</evidence>
<evidence type="ECO:0000256" key="6">
    <source>
        <dbReference type="ARBA" id="ARBA00039954"/>
    </source>
</evidence>
<keyword evidence="4" id="KW-0802">TPR repeat</keyword>
<dbReference type="InterPro" id="IPR011990">
    <property type="entry name" value="TPR-like_helical_dom_sf"/>
</dbReference>
<protein>
    <recommendedName>
        <fullName evidence="6">LRP2-binding protein</fullName>
    </recommendedName>
</protein>
<dbReference type="SUPFAM" id="SSF81901">
    <property type="entry name" value="HCP-like"/>
    <property type="match status" value="1"/>
</dbReference>
<reference evidence="10 11" key="1">
    <citation type="submission" date="2017-06" db="EMBL/GenBank/DDBJ databases">
        <title>A platform for efficient transgenesis in Macrostomum lignano, a flatworm model organism for stem cell research.</title>
        <authorList>
            <person name="Berezikov E."/>
        </authorList>
    </citation>
    <scope>NUCLEOTIDE SEQUENCE [LARGE SCALE GENOMIC DNA]</scope>
    <source>
        <strain evidence="10">DV1</strain>
        <tissue evidence="10">Whole organism</tissue>
    </source>
</reference>
<evidence type="ECO:0000256" key="1">
    <source>
        <dbReference type="ARBA" id="ARBA00004496"/>
    </source>
</evidence>
<dbReference type="SMART" id="SM00671">
    <property type="entry name" value="SEL1"/>
    <property type="match status" value="6"/>
</dbReference>
<keyword evidence="11" id="KW-1185">Reference proteome</keyword>
<proteinExistence type="predicted"/>
<dbReference type="InterPro" id="IPR006597">
    <property type="entry name" value="Sel1-like"/>
</dbReference>
<dbReference type="Proteomes" id="UP000215902">
    <property type="component" value="Unassembled WGS sequence"/>
</dbReference>
<dbReference type="STRING" id="282301.A0A267GK49"/>
<dbReference type="AlphaFoldDB" id="A0A267GK49"/>
<keyword evidence="3" id="KW-0677">Repeat</keyword>
<comment type="caution">
    <text evidence="10">The sequence shown here is derived from an EMBL/GenBank/DDBJ whole genome shotgun (WGS) entry which is preliminary data.</text>
</comment>
<evidence type="ECO:0000256" key="7">
    <source>
        <dbReference type="SAM" id="MobiDB-lite"/>
    </source>
</evidence>
<dbReference type="Pfam" id="PF08238">
    <property type="entry name" value="Sel1"/>
    <property type="match status" value="5"/>
</dbReference>
<keyword evidence="2" id="KW-0963">Cytoplasm</keyword>
<name>A0A267GK49_9PLAT</name>
<dbReference type="GO" id="GO:0005737">
    <property type="term" value="C:cytoplasm"/>
    <property type="evidence" value="ECO:0007669"/>
    <property type="project" value="UniProtKB-SubCell"/>
</dbReference>
<dbReference type="OrthoDB" id="2384430at2759"/>
<evidence type="ECO:0000313" key="11">
    <source>
        <dbReference type="Proteomes" id="UP000215902"/>
    </source>
</evidence>